<dbReference type="PANTHER" id="PTHR38030:SF2">
    <property type="entry name" value="PROTOPORPHYRINOGEN IX DEHYDROGENASE [QUINONE]"/>
    <property type="match status" value="1"/>
</dbReference>
<dbReference type="GeneID" id="73795488"/>
<gene>
    <name evidence="2" type="ORF">EDD61_101309</name>
</gene>
<evidence type="ECO:0000313" key="3">
    <source>
        <dbReference type="Proteomes" id="UP000295773"/>
    </source>
</evidence>
<dbReference type="GO" id="GO:0016651">
    <property type="term" value="F:oxidoreductase activity, acting on NAD(P)H"/>
    <property type="evidence" value="ECO:0007669"/>
    <property type="project" value="UniProtKB-ARBA"/>
</dbReference>
<evidence type="ECO:0000259" key="1">
    <source>
        <dbReference type="Pfam" id="PF12641"/>
    </source>
</evidence>
<dbReference type="InterPro" id="IPR029039">
    <property type="entry name" value="Flavoprotein-like_sf"/>
</dbReference>
<dbReference type="Gene3D" id="3.40.50.360">
    <property type="match status" value="1"/>
</dbReference>
<dbReference type="InterPro" id="IPR008254">
    <property type="entry name" value="Flavodoxin/NO_synth"/>
</dbReference>
<dbReference type="EMBL" id="SMBP01000001">
    <property type="protein sequence ID" value="TCU63654.1"/>
    <property type="molecule type" value="Genomic_DNA"/>
</dbReference>
<dbReference type="GO" id="GO:0010181">
    <property type="term" value="F:FMN binding"/>
    <property type="evidence" value="ECO:0007669"/>
    <property type="project" value="InterPro"/>
</dbReference>
<evidence type="ECO:0000313" key="2">
    <source>
        <dbReference type="EMBL" id="TCU63654.1"/>
    </source>
</evidence>
<feature type="domain" description="Flavodoxin-like" evidence="1">
    <location>
        <begin position="4"/>
        <end position="162"/>
    </location>
</feature>
<dbReference type="InterPro" id="IPR054633">
    <property type="entry name" value="BilS"/>
</dbReference>
<dbReference type="GO" id="GO:0006783">
    <property type="term" value="P:heme biosynthetic process"/>
    <property type="evidence" value="ECO:0007669"/>
    <property type="project" value="TreeGrafter"/>
</dbReference>
<dbReference type="PANTHER" id="PTHR38030">
    <property type="entry name" value="PROTOPORPHYRINOGEN IX DEHYDROGENASE [MENAQUINONE]"/>
    <property type="match status" value="1"/>
</dbReference>
<dbReference type="SUPFAM" id="SSF52218">
    <property type="entry name" value="Flavoproteins"/>
    <property type="match status" value="1"/>
</dbReference>
<dbReference type="NCBIfam" id="NF045594">
    <property type="entry name" value="flavodox_BilS"/>
    <property type="match status" value="1"/>
</dbReference>
<accession>A0A4R3TPC5</accession>
<dbReference type="InterPro" id="IPR052200">
    <property type="entry name" value="Protoporphyrinogen_IX_DH"/>
</dbReference>
<dbReference type="GO" id="GO:0070819">
    <property type="term" value="F:menaquinone-dependent protoporphyrinogen oxidase activity"/>
    <property type="evidence" value="ECO:0007669"/>
    <property type="project" value="TreeGrafter"/>
</dbReference>
<proteinExistence type="predicted"/>
<organism evidence="2 3">
    <name type="scientific">Longicatena caecimuris</name>
    <dbReference type="NCBI Taxonomy" id="1796635"/>
    <lineage>
        <taxon>Bacteria</taxon>
        <taxon>Bacillati</taxon>
        <taxon>Bacillota</taxon>
        <taxon>Erysipelotrichia</taxon>
        <taxon>Erysipelotrichales</taxon>
        <taxon>Erysipelotrichaceae</taxon>
        <taxon>Longicatena</taxon>
    </lineage>
</organism>
<reference evidence="2 3" key="1">
    <citation type="submission" date="2019-03" db="EMBL/GenBank/DDBJ databases">
        <title>Genomic Encyclopedia of Type Strains, Phase IV (KMG-IV): sequencing the most valuable type-strain genomes for metagenomic binning, comparative biology and taxonomic classification.</title>
        <authorList>
            <person name="Goeker M."/>
        </authorList>
    </citation>
    <scope>NUCLEOTIDE SEQUENCE [LARGE SCALE GENOMIC DNA]</scope>
    <source>
        <strain evidence="2 3">DSM 29481</strain>
    </source>
</reference>
<dbReference type="AlphaFoldDB" id="A0A4R3TPC5"/>
<sequence length="166" mass="19064">MKSLIVYSSATGNTRKLAEVFANEIEDAELLSIQDVKVSMLKNFDMLYLGYWVDKGDLDAASAKLAEHVQNAKIVLFGTLGAADNSEYYTMVKRRIETHFQDAKLYGHFLCQGKVQESVIARYRQMIKEHPDDVHMQEQLKNYEKGRTHPDETDLQKARDFVRSIT</sequence>
<name>A0A4R3TPC5_9FIRM</name>
<dbReference type="RefSeq" id="WP_008688714.1">
    <property type="nucleotide sequence ID" value="NZ_AP024510.1"/>
</dbReference>
<comment type="caution">
    <text evidence="2">The sequence shown here is derived from an EMBL/GenBank/DDBJ whole genome shotgun (WGS) entry which is preliminary data.</text>
</comment>
<keyword evidence="3" id="KW-1185">Reference proteome</keyword>
<protein>
    <submittedName>
        <fullName evidence="2">Flavodoxin</fullName>
    </submittedName>
</protein>
<dbReference type="Proteomes" id="UP000295773">
    <property type="component" value="Unassembled WGS sequence"/>
</dbReference>
<dbReference type="Pfam" id="PF12641">
    <property type="entry name" value="Flavodoxin_3"/>
    <property type="match status" value="1"/>
</dbReference>